<comment type="caution">
    <text evidence="1">The sequence shown here is derived from an EMBL/GenBank/DDBJ whole genome shotgun (WGS) entry which is preliminary data.</text>
</comment>
<accession>A0AAV4RPD3</accession>
<keyword evidence="2" id="KW-1185">Reference proteome</keyword>
<dbReference type="Proteomes" id="UP001054945">
    <property type="component" value="Unassembled WGS sequence"/>
</dbReference>
<organism evidence="1 2">
    <name type="scientific">Caerostris extrusa</name>
    <name type="common">Bark spider</name>
    <name type="synonym">Caerostris bankana</name>
    <dbReference type="NCBI Taxonomy" id="172846"/>
    <lineage>
        <taxon>Eukaryota</taxon>
        <taxon>Metazoa</taxon>
        <taxon>Ecdysozoa</taxon>
        <taxon>Arthropoda</taxon>
        <taxon>Chelicerata</taxon>
        <taxon>Arachnida</taxon>
        <taxon>Araneae</taxon>
        <taxon>Araneomorphae</taxon>
        <taxon>Entelegynae</taxon>
        <taxon>Araneoidea</taxon>
        <taxon>Araneidae</taxon>
        <taxon>Caerostris</taxon>
    </lineage>
</organism>
<reference evidence="1 2" key="1">
    <citation type="submission" date="2021-06" db="EMBL/GenBank/DDBJ databases">
        <title>Caerostris extrusa draft genome.</title>
        <authorList>
            <person name="Kono N."/>
            <person name="Arakawa K."/>
        </authorList>
    </citation>
    <scope>NUCLEOTIDE SEQUENCE [LARGE SCALE GENOMIC DNA]</scope>
</reference>
<name>A0AAV4RPD3_CAEEX</name>
<proteinExistence type="predicted"/>
<dbReference type="EMBL" id="BPLR01008222">
    <property type="protein sequence ID" value="GIY22964.1"/>
    <property type="molecule type" value="Genomic_DNA"/>
</dbReference>
<protein>
    <submittedName>
        <fullName evidence="1">Uncharacterized protein</fullName>
    </submittedName>
</protein>
<sequence length="111" mass="12476">MTFSPISKGDKPVKAVLFILLRGVWPRCLKKVFSCARNICGTRNPAEVAFYRCRLRFWYARIGLVIYSCKFILGKVVAAGNGCEISMAYLDIVTLRNCLVLEGQELARSLP</sequence>
<gene>
    <name evidence="1" type="ORF">CEXT_16551</name>
</gene>
<dbReference type="AlphaFoldDB" id="A0AAV4RPD3"/>
<evidence type="ECO:0000313" key="1">
    <source>
        <dbReference type="EMBL" id="GIY22964.1"/>
    </source>
</evidence>
<evidence type="ECO:0000313" key="2">
    <source>
        <dbReference type="Proteomes" id="UP001054945"/>
    </source>
</evidence>